<feature type="compositionally biased region" description="Basic and acidic residues" evidence="3">
    <location>
        <begin position="365"/>
        <end position="385"/>
    </location>
</feature>
<name>A0A0G4GRF9_9ALVE</name>
<evidence type="ECO:0000259" key="4">
    <source>
        <dbReference type="PROSITE" id="PS50961"/>
    </source>
</evidence>
<dbReference type="Pfam" id="PF11523">
    <property type="entry name" value="DUF3223"/>
    <property type="match status" value="1"/>
</dbReference>
<dbReference type="Gene3D" id="3.10.450.40">
    <property type="match status" value="1"/>
</dbReference>
<dbReference type="GO" id="GO:1901259">
    <property type="term" value="P:chloroplast rRNA processing"/>
    <property type="evidence" value="ECO:0007669"/>
    <property type="project" value="TreeGrafter"/>
</dbReference>
<dbReference type="InterPro" id="IPR044673">
    <property type="entry name" value="DCL-like"/>
</dbReference>
<dbReference type="PROSITE" id="PS50961">
    <property type="entry name" value="HTH_LA"/>
    <property type="match status" value="1"/>
</dbReference>
<feature type="compositionally biased region" description="Basic and acidic residues" evidence="3">
    <location>
        <begin position="99"/>
        <end position="110"/>
    </location>
</feature>
<accession>A0A0G4GRF9</accession>
<evidence type="ECO:0000256" key="1">
    <source>
        <dbReference type="ARBA" id="ARBA00022884"/>
    </source>
</evidence>
<dbReference type="GO" id="GO:0009658">
    <property type="term" value="P:chloroplast organization"/>
    <property type="evidence" value="ECO:0007669"/>
    <property type="project" value="TreeGrafter"/>
</dbReference>
<sequence length="397" mass="43431">MTSPDRLAQLKKQVEWYMCDDNLKFDSFFQEKIRANPDGWLAIDHILACPKMKALSAQTEEVIEALKESHLETKVEEGKSLLRRPPTQTLPELQPRPSRKPDKATTEEKQNAAGVIVKISGVPAEASWQDVKTAVIAAAKEKGGVTQKNPVLFCSQVSSEGFVTLVFQPFPDATAIVKSLTLEVNKKALTINVLSGEEAGKALKSLPKFVQDERQKAAKRAQQQAQGRGKGSTAPIKVGGIKFNNIGDVRSRCKSILNTTPDDKLLDPSSTEYTLVCGVLDYHPNAEGKKKGMTGLKVSTLEKGGATSRCFFVVREDGEPAEDFSISKCLDTMMNDPPFIGPNGHVLSKRRQSEREGDGEEKEPGEEAVKKMKETNEEDEKKEKAAAVASSGGDEKM</sequence>
<dbReference type="PhylomeDB" id="A0A0G4GRF9"/>
<protein>
    <recommendedName>
        <fullName evidence="4">HTH La-type RNA-binding domain-containing protein</fullName>
    </recommendedName>
</protein>
<keyword evidence="1 2" id="KW-0694">RNA-binding</keyword>
<proteinExistence type="predicted"/>
<evidence type="ECO:0000313" key="5">
    <source>
        <dbReference type="EMBL" id="CEM33126.1"/>
    </source>
</evidence>
<evidence type="ECO:0000256" key="3">
    <source>
        <dbReference type="SAM" id="MobiDB-lite"/>
    </source>
</evidence>
<dbReference type="InterPro" id="IPR012677">
    <property type="entry name" value="Nucleotide-bd_a/b_plait_sf"/>
</dbReference>
<dbReference type="VEuPathDB" id="CryptoDB:Cvel_23051"/>
<dbReference type="GO" id="GO:0009507">
    <property type="term" value="C:chloroplast"/>
    <property type="evidence" value="ECO:0007669"/>
    <property type="project" value="TreeGrafter"/>
</dbReference>
<dbReference type="CDD" id="cd07323">
    <property type="entry name" value="LAM"/>
    <property type="match status" value="1"/>
</dbReference>
<dbReference type="InterPro" id="IPR036390">
    <property type="entry name" value="WH_DNA-bd_sf"/>
</dbReference>
<dbReference type="Gene3D" id="3.30.70.330">
    <property type="match status" value="1"/>
</dbReference>
<dbReference type="InterPro" id="IPR036388">
    <property type="entry name" value="WH-like_DNA-bd_sf"/>
</dbReference>
<dbReference type="InterPro" id="IPR006630">
    <property type="entry name" value="La_HTH"/>
</dbReference>
<dbReference type="PANTHER" id="PTHR33415">
    <property type="entry name" value="PROTEIN EMBRYO DEFECTIVE 514"/>
    <property type="match status" value="1"/>
</dbReference>
<evidence type="ECO:0000256" key="2">
    <source>
        <dbReference type="PROSITE-ProRule" id="PRU00332"/>
    </source>
</evidence>
<dbReference type="PANTHER" id="PTHR33415:SF4">
    <property type="entry name" value="DCL PROTEIN (DUF3223)"/>
    <property type="match status" value="1"/>
</dbReference>
<dbReference type="GO" id="GO:0003723">
    <property type="term" value="F:RNA binding"/>
    <property type="evidence" value="ECO:0007669"/>
    <property type="project" value="UniProtKB-UniRule"/>
</dbReference>
<dbReference type="SUPFAM" id="SSF46785">
    <property type="entry name" value="Winged helix' DNA-binding domain"/>
    <property type="match status" value="1"/>
</dbReference>
<organism evidence="5">
    <name type="scientific">Chromera velia CCMP2878</name>
    <dbReference type="NCBI Taxonomy" id="1169474"/>
    <lineage>
        <taxon>Eukaryota</taxon>
        <taxon>Sar</taxon>
        <taxon>Alveolata</taxon>
        <taxon>Colpodellida</taxon>
        <taxon>Chromeraceae</taxon>
        <taxon>Chromera</taxon>
    </lineage>
</organism>
<dbReference type="EMBL" id="CDMZ01001472">
    <property type="protein sequence ID" value="CEM33126.1"/>
    <property type="molecule type" value="Genomic_DNA"/>
</dbReference>
<reference evidence="5" key="1">
    <citation type="submission" date="2014-11" db="EMBL/GenBank/DDBJ databases">
        <authorList>
            <person name="Otto D Thomas"/>
            <person name="Naeem Raeece"/>
        </authorList>
    </citation>
    <scope>NUCLEOTIDE SEQUENCE</scope>
</reference>
<feature type="region of interest" description="Disordered" evidence="3">
    <location>
        <begin position="339"/>
        <end position="397"/>
    </location>
</feature>
<dbReference type="Pfam" id="PF05383">
    <property type="entry name" value="La"/>
    <property type="match status" value="1"/>
</dbReference>
<gene>
    <name evidence="5" type="ORF">Cvel_23051</name>
</gene>
<feature type="domain" description="HTH La-type RNA-binding" evidence="4">
    <location>
        <begin position="1"/>
        <end position="92"/>
    </location>
</feature>
<dbReference type="AlphaFoldDB" id="A0A0G4GRF9"/>
<dbReference type="SMART" id="SM00715">
    <property type="entry name" value="LA"/>
    <property type="match status" value="1"/>
</dbReference>
<dbReference type="Gene3D" id="1.10.10.10">
    <property type="entry name" value="Winged helix-like DNA-binding domain superfamily/Winged helix DNA-binding domain"/>
    <property type="match status" value="1"/>
</dbReference>
<feature type="region of interest" description="Disordered" evidence="3">
    <location>
        <begin position="75"/>
        <end position="110"/>
    </location>
</feature>